<dbReference type="GO" id="GO:0045271">
    <property type="term" value="C:respiratory chain complex I"/>
    <property type="evidence" value="ECO:0007669"/>
    <property type="project" value="InterPro"/>
</dbReference>
<dbReference type="EMBL" id="CP047224">
    <property type="protein sequence ID" value="QHD65247.1"/>
    <property type="molecule type" value="Genomic_DNA"/>
</dbReference>
<proteinExistence type="predicted"/>
<organism evidence="1 2">
    <name type="scientific">Neorickettsia findlayensis</name>
    <dbReference type="NCBI Taxonomy" id="2686014"/>
    <lineage>
        <taxon>Bacteria</taxon>
        <taxon>Pseudomonadati</taxon>
        <taxon>Pseudomonadota</taxon>
        <taxon>Alphaproteobacteria</taxon>
        <taxon>Rickettsiales</taxon>
        <taxon>Anaplasmataceae</taxon>
        <taxon>Neorickettsia</taxon>
    </lineage>
</organism>
<accession>A0A6P1G9V1</accession>
<sequence length="88" mass="10229">MFCHDTLVGVDNAGNRYYKRGNRRFVRYAAGMCDPSRVAVEWHLWLHHAVDFVPDGSCSTEVSRCRELNEVSARNERDTLPYIAWKPE</sequence>
<dbReference type="AlphaFoldDB" id="A0A6P1G9V1"/>
<dbReference type="GO" id="GO:0006979">
    <property type="term" value="P:response to oxidative stress"/>
    <property type="evidence" value="ECO:0007669"/>
    <property type="project" value="TreeGrafter"/>
</dbReference>
<evidence type="ECO:0000313" key="1">
    <source>
        <dbReference type="EMBL" id="QHD65247.1"/>
    </source>
</evidence>
<gene>
    <name evidence="1" type="ORF">GP480_02140</name>
</gene>
<dbReference type="PANTHER" id="PTHR12910:SF2">
    <property type="entry name" value="NADH DEHYDROGENASE [UBIQUINONE] 1 ALPHA SUBCOMPLEX SUBUNIT 12"/>
    <property type="match status" value="1"/>
</dbReference>
<dbReference type="InterPro" id="IPR007763">
    <property type="entry name" value="NDUFA12"/>
</dbReference>
<evidence type="ECO:0008006" key="3">
    <source>
        <dbReference type="Google" id="ProtNLM"/>
    </source>
</evidence>
<dbReference type="PANTHER" id="PTHR12910">
    <property type="entry name" value="NADH-UBIQUINONE OXIDOREDUCTASE SUBUNIT B17.2"/>
    <property type="match status" value="1"/>
</dbReference>
<keyword evidence="2" id="KW-1185">Reference proteome</keyword>
<name>A0A6P1G9V1_9RICK</name>
<reference evidence="1 2" key="2">
    <citation type="journal article" date="2020" name="MBio">
        <title>Isolation and Molecular Analysis of a Novel Neorickettsia Species That Causes Potomac Horse Fever.</title>
        <authorList>
            <person name="Teymournejad O."/>
            <person name="Lin M."/>
            <person name="Bekebrede H."/>
            <person name="Kamr A."/>
            <person name="Toribio R.E."/>
            <person name="Arroyo L.G."/>
            <person name="Baird J.D."/>
            <person name="Rikihisa Y."/>
        </authorList>
    </citation>
    <scope>NUCLEOTIDE SEQUENCE [LARGE SCALE GENOMIC DNA]</scope>
    <source>
        <strain evidence="1 2">Fin17</strain>
    </source>
</reference>
<dbReference type="Proteomes" id="UP000464912">
    <property type="component" value="Chromosome"/>
</dbReference>
<dbReference type="KEGG" id="nef:GP480_02140"/>
<protein>
    <recommendedName>
        <fullName evidence="3">NADH:ubiquinone oxidoreductase</fullName>
    </recommendedName>
</protein>
<evidence type="ECO:0000313" key="2">
    <source>
        <dbReference type="Proteomes" id="UP000464912"/>
    </source>
</evidence>
<dbReference type="RefSeq" id="WP_160095465.1">
    <property type="nucleotide sequence ID" value="NZ_CP047224.1"/>
</dbReference>
<reference evidence="1 2" key="1">
    <citation type="journal article" date="2020" name="MBio">
        <title>Erratum for Teymournejad et al., 'Isolation and Molecular Analysis of a Novel Neorickettsia Species That Causes Potomac Horse Fever'.</title>
        <authorList>
            <person name="Teymournejad O."/>
            <person name="Lin M."/>
            <person name="Bekebrede H."/>
            <person name="Kamr A."/>
            <person name="Toribio R.E."/>
            <person name="Arroyo L.G."/>
            <person name="Baird J.D."/>
            <person name="Rikihisa Y."/>
        </authorList>
    </citation>
    <scope>NUCLEOTIDE SEQUENCE [LARGE SCALE GENOMIC DNA]</scope>
    <source>
        <strain evidence="1 2">Fin17</strain>
    </source>
</reference>
<dbReference type="Pfam" id="PF05071">
    <property type="entry name" value="NDUFA12"/>
    <property type="match status" value="1"/>
</dbReference>